<keyword evidence="3 7" id="KW-0133">Cell shape</keyword>
<evidence type="ECO:0000259" key="9">
    <source>
        <dbReference type="PROSITE" id="PS52029"/>
    </source>
</evidence>
<dbReference type="Proteomes" id="UP001596174">
    <property type="component" value="Unassembled WGS sequence"/>
</dbReference>
<dbReference type="Gene3D" id="2.60.40.3710">
    <property type="match status" value="1"/>
</dbReference>
<keyword evidence="2" id="KW-0808">Transferase</keyword>
<dbReference type="Gene3D" id="2.40.440.10">
    <property type="entry name" value="L,D-transpeptidase catalytic domain-like"/>
    <property type="match status" value="1"/>
</dbReference>
<dbReference type="Pfam" id="PF03734">
    <property type="entry name" value="YkuD"/>
    <property type="match status" value="1"/>
</dbReference>
<dbReference type="CDD" id="cd16913">
    <property type="entry name" value="YkuD_like"/>
    <property type="match status" value="1"/>
</dbReference>
<name>A0ABW1G3R1_9ACTN</name>
<dbReference type="InterPro" id="IPR005490">
    <property type="entry name" value="LD_TPept_cat_dom"/>
</dbReference>
<organism evidence="10 11">
    <name type="scientific">Streptacidiphilus monticola</name>
    <dbReference type="NCBI Taxonomy" id="2161674"/>
    <lineage>
        <taxon>Bacteria</taxon>
        <taxon>Bacillati</taxon>
        <taxon>Actinomycetota</taxon>
        <taxon>Actinomycetes</taxon>
        <taxon>Kitasatosporales</taxon>
        <taxon>Streptomycetaceae</taxon>
        <taxon>Streptacidiphilus</taxon>
    </lineage>
</organism>
<keyword evidence="6 7" id="KW-0961">Cell wall biogenesis/degradation</keyword>
<sequence>MASLALAAGCSGSPNTHPNGDATVPAATATVAISPADGATKVAPTGALRVTAAAGKLTRITVTAPGDTNVPGKVSADRTTWTPSRPLRTGTHYQVTATAQDSSGHTVTQQSAFTTLTPAHKAAATVNVVAGETYGVGMEVEVRFKDPVSDKAAVMRAITVSATPAVLVVGHWFGDDQVDFRPQQYWTPGTRATVHLRLDGVQTAPGAYGTQQQDITFAIGRSQISTIDDRTKQLLVVRDGKLVRTLPGSLGAPGHTTYNGQMVISEKYRVIDMDSRTVGLGSSYNIKDVPHAMRLTTSGTFIHGNYWRPSFVFGNQDTSHGCVGLRDVRGGGDPSTPAAWFYNNSLIGDVVIVKGTPDRTVQPGNGLNGWNMSWSAWTTTSS</sequence>
<reference evidence="11" key="1">
    <citation type="journal article" date="2019" name="Int. J. Syst. Evol. Microbiol.">
        <title>The Global Catalogue of Microorganisms (GCM) 10K type strain sequencing project: providing services to taxonomists for standard genome sequencing and annotation.</title>
        <authorList>
            <consortium name="The Broad Institute Genomics Platform"/>
            <consortium name="The Broad Institute Genome Sequencing Center for Infectious Disease"/>
            <person name="Wu L."/>
            <person name="Ma J."/>
        </authorList>
    </citation>
    <scope>NUCLEOTIDE SEQUENCE [LARGE SCALE GENOMIC DNA]</scope>
    <source>
        <strain evidence="11">JCM 4816</strain>
    </source>
</reference>
<dbReference type="CDD" id="cd13432">
    <property type="entry name" value="LDT_IgD_like_2"/>
    <property type="match status" value="1"/>
</dbReference>
<evidence type="ECO:0000256" key="5">
    <source>
        <dbReference type="ARBA" id="ARBA00023315"/>
    </source>
</evidence>
<feature type="active site" description="Proton donor/acceptor" evidence="7">
    <location>
        <position position="303"/>
    </location>
</feature>
<keyword evidence="11" id="KW-1185">Reference proteome</keyword>
<dbReference type="InterPro" id="IPR050979">
    <property type="entry name" value="LD-transpeptidase"/>
</dbReference>
<dbReference type="PANTHER" id="PTHR30582:SF2">
    <property type="entry name" value="L,D-TRANSPEPTIDASE YCIB-RELATED"/>
    <property type="match status" value="1"/>
</dbReference>
<dbReference type="PROSITE" id="PS52029">
    <property type="entry name" value="LD_TPASE"/>
    <property type="match status" value="1"/>
</dbReference>
<protein>
    <submittedName>
        <fullName evidence="10">Ig-like domain-containing protein</fullName>
    </submittedName>
</protein>
<comment type="caution">
    <text evidence="10">The sequence shown here is derived from an EMBL/GenBank/DDBJ whole genome shotgun (WGS) entry which is preliminary data.</text>
</comment>
<evidence type="ECO:0000313" key="11">
    <source>
        <dbReference type="Proteomes" id="UP001596174"/>
    </source>
</evidence>
<dbReference type="Pfam" id="PF17964">
    <property type="entry name" value="Big_10"/>
    <property type="match status" value="1"/>
</dbReference>
<accession>A0ABW1G3R1</accession>
<evidence type="ECO:0000256" key="7">
    <source>
        <dbReference type="PROSITE-ProRule" id="PRU01373"/>
    </source>
</evidence>
<keyword evidence="5" id="KW-0012">Acyltransferase</keyword>
<dbReference type="RefSeq" id="WP_380583839.1">
    <property type="nucleotide sequence ID" value="NZ_JBHSQJ010000064.1"/>
</dbReference>
<evidence type="ECO:0000256" key="1">
    <source>
        <dbReference type="ARBA" id="ARBA00004752"/>
    </source>
</evidence>
<keyword evidence="4 7" id="KW-0573">Peptidoglycan synthesis</keyword>
<feature type="region of interest" description="Disordered" evidence="8">
    <location>
        <begin position="68"/>
        <end position="88"/>
    </location>
</feature>
<gene>
    <name evidence="10" type="ORF">ACFP3V_15990</name>
</gene>
<feature type="domain" description="L,D-TPase catalytic" evidence="9">
    <location>
        <begin position="223"/>
        <end position="354"/>
    </location>
</feature>
<dbReference type="PANTHER" id="PTHR30582">
    <property type="entry name" value="L,D-TRANSPEPTIDASE"/>
    <property type="match status" value="1"/>
</dbReference>
<dbReference type="Gene3D" id="2.60.40.3780">
    <property type="match status" value="1"/>
</dbReference>
<evidence type="ECO:0000256" key="3">
    <source>
        <dbReference type="ARBA" id="ARBA00022960"/>
    </source>
</evidence>
<evidence type="ECO:0000256" key="8">
    <source>
        <dbReference type="SAM" id="MobiDB-lite"/>
    </source>
</evidence>
<dbReference type="InterPro" id="IPR038063">
    <property type="entry name" value="Transpep_catalytic_dom"/>
</dbReference>
<dbReference type="EMBL" id="JBHSQJ010000064">
    <property type="protein sequence ID" value="MFC5908708.1"/>
    <property type="molecule type" value="Genomic_DNA"/>
</dbReference>
<evidence type="ECO:0000256" key="2">
    <source>
        <dbReference type="ARBA" id="ARBA00022679"/>
    </source>
</evidence>
<feature type="active site" description="Nucleophile" evidence="7">
    <location>
        <position position="322"/>
    </location>
</feature>
<evidence type="ECO:0000256" key="4">
    <source>
        <dbReference type="ARBA" id="ARBA00022984"/>
    </source>
</evidence>
<evidence type="ECO:0000313" key="10">
    <source>
        <dbReference type="EMBL" id="MFC5908708.1"/>
    </source>
</evidence>
<proteinExistence type="predicted"/>
<evidence type="ECO:0000256" key="6">
    <source>
        <dbReference type="ARBA" id="ARBA00023316"/>
    </source>
</evidence>
<dbReference type="SUPFAM" id="SSF141523">
    <property type="entry name" value="L,D-transpeptidase catalytic domain-like"/>
    <property type="match status" value="1"/>
</dbReference>
<dbReference type="InterPro" id="IPR041280">
    <property type="entry name" value="Big_10"/>
</dbReference>
<comment type="pathway">
    <text evidence="1 7">Cell wall biogenesis; peptidoglycan biosynthesis.</text>
</comment>